<name>T0S0N0_SAPDV</name>
<dbReference type="OMA" id="IANDDYP"/>
<keyword evidence="1" id="KW-1133">Transmembrane helix</keyword>
<keyword evidence="1" id="KW-0472">Membrane</keyword>
<evidence type="ECO:0000313" key="3">
    <source>
        <dbReference type="Proteomes" id="UP000030762"/>
    </source>
</evidence>
<evidence type="ECO:0000313" key="2">
    <source>
        <dbReference type="EMBL" id="EQC38453.1"/>
    </source>
</evidence>
<feature type="transmembrane region" description="Helical" evidence="1">
    <location>
        <begin position="55"/>
        <end position="75"/>
    </location>
</feature>
<feature type="transmembrane region" description="Helical" evidence="1">
    <location>
        <begin position="109"/>
        <end position="130"/>
    </location>
</feature>
<accession>T0S0N0</accession>
<dbReference type="VEuPathDB" id="FungiDB:SDRG_04161"/>
<keyword evidence="3" id="KW-1185">Reference proteome</keyword>
<dbReference type="OrthoDB" id="60112at2759"/>
<dbReference type="Proteomes" id="UP000030762">
    <property type="component" value="Unassembled WGS sequence"/>
</dbReference>
<protein>
    <submittedName>
        <fullName evidence="2">Uncharacterized protein</fullName>
    </submittedName>
</protein>
<evidence type="ECO:0000256" key="1">
    <source>
        <dbReference type="SAM" id="Phobius"/>
    </source>
</evidence>
<organism evidence="2 3">
    <name type="scientific">Saprolegnia diclina (strain VS20)</name>
    <dbReference type="NCBI Taxonomy" id="1156394"/>
    <lineage>
        <taxon>Eukaryota</taxon>
        <taxon>Sar</taxon>
        <taxon>Stramenopiles</taxon>
        <taxon>Oomycota</taxon>
        <taxon>Saprolegniomycetes</taxon>
        <taxon>Saprolegniales</taxon>
        <taxon>Saprolegniaceae</taxon>
        <taxon>Saprolegnia</taxon>
    </lineage>
</organism>
<reference evidence="2 3" key="1">
    <citation type="submission" date="2012-04" db="EMBL/GenBank/DDBJ databases">
        <title>The Genome Sequence of Saprolegnia declina VS20.</title>
        <authorList>
            <consortium name="The Broad Institute Genome Sequencing Platform"/>
            <person name="Russ C."/>
            <person name="Nusbaum C."/>
            <person name="Tyler B."/>
            <person name="van West P."/>
            <person name="Dieguez-Uribeondo J."/>
            <person name="de Bruijn I."/>
            <person name="Tripathy S."/>
            <person name="Jiang R."/>
            <person name="Young S.K."/>
            <person name="Zeng Q."/>
            <person name="Gargeya S."/>
            <person name="Fitzgerald M."/>
            <person name="Haas B."/>
            <person name="Abouelleil A."/>
            <person name="Alvarado L."/>
            <person name="Arachchi H.M."/>
            <person name="Berlin A."/>
            <person name="Chapman S.B."/>
            <person name="Goldberg J."/>
            <person name="Griggs A."/>
            <person name="Gujja S."/>
            <person name="Hansen M."/>
            <person name="Howarth C."/>
            <person name="Imamovic A."/>
            <person name="Larimer J."/>
            <person name="McCowen C."/>
            <person name="Montmayeur A."/>
            <person name="Murphy C."/>
            <person name="Neiman D."/>
            <person name="Pearson M."/>
            <person name="Priest M."/>
            <person name="Roberts A."/>
            <person name="Saif S."/>
            <person name="Shea T."/>
            <person name="Sisk P."/>
            <person name="Sykes S."/>
            <person name="Wortman J."/>
            <person name="Nusbaum C."/>
            <person name="Birren B."/>
        </authorList>
    </citation>
    <scope>NUCLEOTIDE SEQUENCE [LARGE SCALE GENOMIC DNA]</scope>
    <source>
        <strain evidence="2 3">VS20</strain>
    </source>
</reference>
<feature type="transmembrane region" description="Helical" evidence="1">
    <location>
        <begin position="82"/>
        <end position="103"/>
    </location>
</feature>
<keyword evidence="1" id="KW-0812">Transmembrane</keyword>
<dbReference type="EMBL" id="JH767141">
    <property type="protein sequence ID" value="EQC38453.1"/>
    <property type="molecule type" value="Genomic_DNA"/>
</dbReference>
<dbReference type="GeneID" id="19944888"/>
<dbReference type="RefSeq" id="XP_008608045.1">
    <property type="nucleotide sequence ID" value="XM_008609823.1"/>
</dbReference>
<sequence length="149" mass="16381">MAKKFLCCTITAMKVHQVFMSIFGLLNTVAAVWLIANDDYPFKTSGEIRASIARVVLHCYQIVLSHCLLMAAAFGARLPLEWFGLLTGFVGSGFYLIFLGFLTLSLDTVFGLVVGILTIVYGVGSIIYGYSTKKEMLESGTSYRNLTLD</sequence>
<proteinExistence type="predicted"/>
<feature type="transmembrane region" description="Helical" evidence="1">
    <location>
        <begin position="12"/>
        <end position="35"/>
    </location>
</feature>
<dbReference type="AlphaFoldDB" id="T0S0N0"/>
<dbReference type="InParanoid" id="T0S0N0"/>
<gene>
    <name evidence="2" type="ORF">SDRG_04161</name>
</gene>